<dbReference type="OrthoDB" id="25654at2759"/>
<dbReference type="Proteomes" id="UP000549394">
    <property type="component" value="Unassembled WGS sequence"/>
</dbReference>
<proteinExistence type="predicted"/>
<dbReference type="SMART" id="SM00132">
    <property type="entry name" value="LIM"/>
    <property type="match status" value="1"/>
</dbReference>
<evidence type="ECO:0000256" key="3">
    <source>
        <dbReference type="ARBA" id="ARBA00022833"/>
    </source>
</evidence>
<dbReference type="SUPFAM" id="SSF57716">
    <property type="entry name" value="Glucocorticoid receptor-like (DNA-binding domain)"/>
    <property type="match status" value="1"/>
</dbReference>
<keyword evidence="2 8" id="KW-0479">Metal-binding</keyword>
<evidence type="ECO:0000259" key="9">
    <source>
        <dbReference type="PROSITE" id="PS50023"/>
    </source>
</evidence>
<dbReference type="AlphaFoldDB" id="A0A7I8WC97"/>
<evidence type="ECO:0000313" key="10">
    <source>
        <dbReference type="EMBL" id="CAD5125784.1"/>
    </source>
</evidence>
<name>A0A7I8WC97_9ANNE</name>
<evidence type="ECO:0000256" key="8">
    <source>
        <dbReference type="PROSITE-ProRule" id="PRU00125"/>
    </source>
</evidence>
<dbReference type="PROSITE" id="PS50023">
    <property type="entry name" value="LIM_DOMAIN_2"/>
    <property type="match status" value="1"/>
</dbReference>
<evidence type="ECO:0000256" key="6">
    <source>
        <dbReference type="ARBA" id="ARBA00055254"/>
    </source>
</evidence>
<dbReference type="GO" id="GO:0046872">
    <property type="term" value="F:metal ion binding"/>
    <property type="evidence" value="ECO:0007669"/>
    <property type="project" value="UniProtKB-KW"/>
</dbReference>
<dbReference type="Gene3D" id="2.10.110.10">
    <property type="entry name" value="Cysteine Rich Protein"/>
    <property type="match status" value="1"/>
</dbReference>
<evidence type="ECO:0000256" key="2">
    <source>
        <dbReference type="ARBA" id="ARBA00022723"/>
    </source>
</evidence>
<keyword evidence="4" id="KW-0007">Acetylation</keyword>
<protein>
    <recommendedName>
        <fullName evidence="7">Cysteine-rich protein 1</fullName>
    </recommendedName>
</protein>
<dbReference type="Pfam" id="PF00412">
    <property type="entry name" value="LIM"/>
    <property type="match status" value="1"/>
</dbReference>
<evidence type="ECO:0000313" key="11">
    <source>
        <dbReference type="Proteomes" id="UP000549394"/>
    </source>
</evidence>
<evidence type="ECO:0000256" key="7">
    <source>
        <dbReference type="ARBA" id="ARBA00072537"/>
    </source>
</evidence>
<keyword evidence="1" id="KW-0488">Methylation</keyword>
<reference evidence="10 11" key="1">
    <citation type="submission" date="2020-08" db="EMBL/GenBank/DDBJ databases">
        <authorList>
            <person name="Hejnol A."/>
        </authorList>
    </citation>
    <scope>NUCLEOTIDE SEQUENCE [LARGE SCALE GENOMIC DNA]</scope>
</reference>
<keyword evidence="3 8" id="KW-0862">Zinc</keyword>
<keyword evidence="5 8" id="KW-0440">LIM domain</keyword>
<comment type="function">
    <text evidence="6">Seems to have a role in zinc absorption and may function as an intracellular zinc transport protein.</text>
</comment>
<dbReference type="FunFam" id="2.10.110.10:FF:000054">
    <property type="entry name" value="Cysteine-rich protein 1"/>
    <property type="match status" value="1"/>
</dbReference>
<dbReference type="InterPro" id="IPR001781">
    <property type="entry name" value="Znf_LIM"/>
</dbReference>
<evidence type="ECO:0000256" key="5">
    <source>
        <dbReference type="ARBA" id="ARBA00023038"/>
    </source>
</evidence>
<accession>A0A7I8WC97</accession>
<gene>
    <name evidence="10" type="ORF">DGYR_LOCUS13104</name>
</gene>
<feature type="domain" description="LIM zinc-binding" evidence="9">
    <location>
        <begin position="2"/>
        <end position="84"/>
    </location>
</feature>
<dbReference type="PANTHER" id="PTHR46074:SF5">
    <property type="entry name" value="LIM DOMAIN-CONTAINING PROTEIN C"/>
    <property type="match status" value="1"/>
</dbReference>
<dbReference type="PANTHER" id="PTHR46074">
    <property type="entry name" value="CYSTEINE-RICH PROTEIN CRIP FAMILY MEMBER"/>
    <property type="match status" value="1"/>
</dbReference>
<comment type="caution">
    <text evidence="10">The sequence shown here is derived from an EMBL/GenBank/DDBJ whole genome shotgun (WGS) entry which is preliminary data.</text>
</comment>
<evidence type="ECO:0000256" key="1">
    <source>
        <dbReference type="ARBA" id="ARBA00022481"/>
    </source>
</evidence>
<sequence>MPKCPTCAKEVYFAVKLSEKLIMTQKKLREKDSETEKVTSMGKDFHRPCLKCLKCGKTLSSGSHAVHDDKPYCHKPCYAALFGPKGFGHGGAESHKY</sequence>
<evidence type="ECO:0000256" key="4">
    <source>
        <dbReference type="ARBA" id="ARBA00022990"/>
    </source>
</evidence>
<dbReference type="EMBL" id="CAJFCJ010000029">
    <property type="protein sequence ID" value="CAD5125784.1"/>
    <property type="molecule type" value="Genomic_DNA"/>
</dbReference>
<organism evidence="10 11">
    <name type="scientific">Dimorphilus gyrociliatus</name>
    <dbReference type="NCBI Taxonomy" id="2664684"/>
    <lineage>
        <taxon>Eukaryota</taxon>
        <taxon>Metazoa</taxon>
        <taxon>Spiralia</taxon>
        <taxon>Lophotrochozoa</taxon>
        <taxon>Annelida</taxon>
        <taxon>Polychaeta</taxon>
        <taxon>Polychaeta incertae sedis</taxon>
        <taxon>Dinophilidae</taxon>
        <taxon>Dimorphilus</taxon>
    </lineage>
</organism>
<keyword evidence="11" id="KW-1185">Reference proteome</keyword>